<evidence type="ECO:0000313" key="3">
    <source>
        <dbReference type="Proteomes" id="UP000740883"/>
    </source>
</evidence>
<evidence type="ECO:0000256" key="1">
    <source>
        <dbReference type="SAM" id="Phobius"/>
    </source>
</evidence>
<comment type="caution">
    <text evidence="2">The sequence shown here is derived from an EMBL/GenBank/DDBJ whole genome shotgun (WGS) entry which is preliminary data.</text>
</comment>
<sequence>MKYIHKEFSSNHSLKTKLIEGHTIYNIYLMIRRVLMVTILKDDEWYSFFSQNEIKSLFRNSRLFFEHLDDKNRLFKNTENGKIFVKIIIYTYFITIYEIMNCLYMNLDIFVKYENQFVVSDLEIQTVLRNILNCFYSHNLFTMSFVHDFNHPISFKDLNSDVMDWNKALKAVPIEVERRLMNIKKTVPCLDFMNRIALTSERDILLPLNFVDRIINSFLYSIQSKKNKILKK</sequence>
<dbReference type="AlphaFoldDB" id="A0A9P6GWW3"/>
<evidence type="ECO:0000313" key="2">
    <source>
        <dbReference type="EMBL" id="KAF9761329.1"/>
    </source>
</evidence>
<keyword evidence="1" id="KW-0472">Membrane</keyword>
<organism evidence="2 3">
    <name type="scientific">Nosema granulosis</name>
    <dbReference type="NCBI Taxonomy" id="83296"/>
    <lineage>
        <taxon>Eukaryota</taxon>
        <taxon>Fungi</taxon>
        <taxon>Fungi incertae sedis</taxon>
        <taxon>Microsporidia</taxon>
        <taxon>Nosematidae</taxon>
        <taxon>Nosema</taxon>
    </lineage>
</organism>
<feature type="transmembrane region" description="Helical" evidence="1">
    <location>
        <begin position="83"/>
        <end position="100"/>
    </location>
</feature>
<proteinExistence type="predicted"/>
<dbReference type="Proteomes" id="UP000740883">
    <property type="component" value="Unassembled WGS sequence"/>
</dbReference>
<accession>A0A9P6GWW3</accession>
<keyword evidence="1" id="KW-1133">Transmembrane helix</keyword>
<keyword evidence="1" id="KW-0812">Transmembrane</keyword>
<dbReference type="EMBL" id="SBJO01000360">
    <property type="protein sequence ID" value="KAF9761329.1"/>
    <property type="molecule type" value="Genomic_DNA"/>
</dbReference>
<reference evidence="2 3" key="1">
    <citation type="journal article" date="2020" name="Genome Biol. Evol.">
        <title>Comparative genomics of strictly vertically transmitted, feminizing microsporidia endosymbionts of amphipod crustaceans.</title>
        <authorList>
            <person name="Cormier A."/>
            <person name="Chebbi M.A."/>
            <person name="Giraud I."/>
            <person name="Wattier R."/>
            <person name="Teixeira M."/>
            <person name="Gilbert C."/>
            <person name="Rigaud T."/>
            <person name="Cordaux R."/>
        </authorList>
    </citation>
    <scope>NUCLEOTIDE SEQUENCE [LARGE SCALE GENOMIC DNA]</scope>
    <source>
        <strain evidence="2 3">Ou3-Ou53</strain>
    </source>
</reference>
<protein>
    <submittedName>
        <fullName evidence="2">Uncharacterized protein</fullName>
    </submittedName>
</protein>
<keyword evidence="3" id="KW-1185">Reference proteome</keyword>
<name>A0A9P6GWW3_9MICR</name>
<gene>
    <name evidence="2" type="ORF">NGRA_2719</name>
</gene>